<name>A0A024SE52_HYPJR</name>
<dbReference type="InterPro" id="IPR036249">
    <property type="entry name" value="Thioredoxin-like_sf"/>
</dbReference>
<evidence type="ECO:0000313" key="1">
    <source>
        <dbReference type="EMBL" id="ETS03348.1"/>
    </source>
</evidence>
<dbReference type="OrthoDB" id="938668at2759"/>
<accession>A0A024SE52</accession>
<dbReference type="SUPFAM" id="SSF52833">
    <property type="entry name" value="Thioredoxin-like"/>
    <property type="match status" value="1"/>
</dbReference>
<reference evidence="2" key="1">
    <citation type="journal article" date="2013" name="Ind. Biotechnol.">
        <title>Comparative genomics analysis of Trichoderma reesei strains.</title>
        <authorList>
            <person name="Koike H."/>
            <person name="Aerts A."/>
            <person name="LaButti K."/>
            <person name="Grigoriev I.V."/>
            <person name="Baker S.E."/>
        </authorList>
    </citation>
    <scope>NUCLEOTIDE SEQUENCE [LARGE SCALE GENOMIC DNA]</scope>
    <source>
        <strain evidence="2">ATCC 56765 / BCRC 32924 / NRRL 11460 / Rut C-30</strain>
    </source>
</reference>
<dbReference type="Proteomes" id="UP000024376">
    <property type="component" value="Unassembled WGS sequence"/>
</dbReference>
<dbReference type="Pfam" id="PF06764">
    <property type="entry name" value="DUF1223"/>
    <property type="match status" value="1"/>
</dbReference>
<organism evidence="1 2">
    <name type="scientific">Hypocrea jecorina (strain ATCC 56765 / BCRC 32924 / NRRL 11460 / Rut C-30)</name>
    <name type="common">Trichoderma reesei</name>
    <dbReference type="NCBI Taxonomy" id="1344414"/>
    <lineage>
        <taxon>Eukaryota</taxon>
        <taxon>Fungi</taxon>
        <taxon>Dikarya</taxon>
        <taxon>Ascomycota</taxon>
        <taxon>Pezizomycotina</taxon>
        <taxon>Sordariomycetes</taxon>
        <taxon>Hypocreomycetidae</taxon>
        <taxon>Hypocreales</taxon>
        <taxon>Hypocreaceae</taxon>
        <taxon>Trichoderma</taxon>
    </lineage>
</organism>
<dbReference type="InterPro" id="IPR010634">
    <property type="entry name" value="DUF1223"/>
</dbReference>
<dbReference type="KEGG" id="trr:M419DRAFT_76048"/>
<evidence type="ECO:0000313" key="2">
    <source>
        <dbReference type="Proteomes" id="UP000024376"/>
    </source>
</evidence>
<dbReference type="EMBL" id="KI911143">
    <property type="protein sequence ID" value="ETS03348.1"/>
    <property type="molecule type" value="Genomic_DNA"/>
</dbReference>
<gene>
    <name evidence="1" type="ORF">M419DRAFT_76048</name>
</gene>
<proteinExistence type="predicted"/>
<dbReference type="PANTHER" id="PTHR36057:SF1">
    <property type="entry name" value="LIPOPROTEIN LIPID ATTACHMENT SITE-LIKE PROTEIN, PUTATIVE (DUF1223)-RELATED"/>
    <property type="match status" value="1"/>
</dbReference>
<dbReference type="HOGENOM" id="CLU_065609_2_0_1"/>
<dbReference type="AlphaFoldDB" id="A0A024SE52"/>
<sequence length="261" mass="28373">MASILRKLFRRKKQPPLVCAVNLDADGNPVGEHPDHVHTDACFINFEPLAVAELFQSQSCQSCPPALPGIHAATADPNVLILTYPVTLFDHTGWKDTFSSLANDARQRAYAKRWARTSLFTPQIVVNGVADGSGRTKEEIQQIIQQGRDIAKARDWHIYLDANDTEVRVDTDKQEAPPHEISLIVYANTDQTVKVGKGVNKGKKINHRNVVTSVTKIGDWYGGNAIWSLPTPRSALAPDQGAAVIITEGGVGGPIIAAAKI</sequence>
<protein>
    <submittedName>
        <fullName evidence="1">DUF1223-domain-containing protein</fullName>
    </submittedName>
</protein>
<dbReference type="PANTHER" id="PTHR36057">
    <property type="match status" value="1"/>
</dbReference>